<dbReference type="AlphaFoldDB" id="A0A4Z2GEN7"/>
<dbReference type="EMBL" id="SRLO01000571">
    <property type="protein sequence ID" value="TNN51740.1"/>
    <property type="molecule type" value="Genomic_DNA"/>
</dbReference>
<organism evidence="2 3">
    <name type="scientific">Liparis tanakae</name>
    <name type="common">Tanaka's snailfish</name>
    <dbReference type="NCBI Taxonomy" id="230148"/>
    <lineage>
        <taxon>Eukaryota</taxon>
        <taxon>Metazoa</taxon>
        <taxon>Chordata</taxon>
        <taxon>Craniata</taxon>
        <taxon>Vertebrata</taxon>
        <taxon>Euteleostomi</taxon>
        <taxon>Actinopterygii</taxon>
        <taxon>Neopterygii</taxon>
        <taxon>Teleostei</taxon>
        <taxon>Neoteleostei</taxon>
        <taxon>Acanthomorphata</taxon>
        <taxon>Eupercaria</taxon>
        <taxon>Perciformes</taxon>
        <taxon>Cottioidei</taxon>
        <taxon>Cottales</taxon>
        <taxon>Liparidae</taxon>
        <taxon>Liparis</taxon>
    </lineage>
</organism>
<evidence type="ECO:0000313" key="2">
    <source>
        <dbReference type="EMBL" id="TNN51740.1"/>
    </source>
</evidence>
<accession>A0A4Z2GEN7</accession>
<dbReference type="Proteomes" id="UP000314294">
    <property type="component" value="Unassembled WGS sequence"/>
</dbReference>
<comment type="caution">
    <text evidence="2">The sequence shown here is derived from an EMBL/GenBank/DDBJ whole genome shotgun (WGS) entry which is preliminary data.</text>
</comment>
<feature type="region of interest" description="Disordered" evidence="1">
    <location>
        <begin position="1"/>
        <end position="26"/>
    </location>
</feature>
<name>A0A4Z2GEN7_9TELE</name>
<sequence length="59" mass="6182">MHKHSEALVEELGRRMGGGAPVDKTNFRGFQTTNYRVLTVVFSGNGAVLESGGPPPPGG</sequence>
<gene>
    <name evidence="2" type="ORF">EYF80_038031</name>
</gene>
<keyword evidence="3" id="KW-1185">Reference proteome</keyword>
<evidence type="ECO:0000313" key="3">
    <source>
        <dbReference type="Proteomes" id="UP000314294"/>
    </source>
</evidence>
<protein>
    <submittedName>
        <fullName evidence="2">Uncharacterized protein</fullName>
    </submittedName>
</protein>
<reference evidence="2 3" key="1">
    <citation type="submission" date="2019-03" db="EMBL/GenBank/DDBJ databases">
        <title>First draft genome of Liparis tanakae, snailfish: a comprehensive survey of snailfish specific genes.</title>
        <authorList>
            <person name="Kim W."/>
            <person name="Song I."/>
            <person name="Jeong J.-H."/>
            <person name="Kim D."/>
            <person name="Kim S."/>
            <person name="Ryu S."/>
            <person name="Song J.Y."/>
            <person name="Lee S.K."/>
        </authorList>
    </citation>
    <scope>NUCLEOTIDE SEQUENCE [LARGE SCALE GENOMIC DNA]</scope>
    <source>
        <tissue evidence="2">Muscle</tissue>
    </source>
</reference>
<evidence type="ECO:0000256" key="1">
    <source>
        <dbReference type="SAM" id="MobiDB-lite"/>
    </source>
</evidence>
<feature type="compositionally biased region" description="Basic and acidic residues" evidence="1">
    <location>
        <begin position="1"/>
        <end position="14"/>
    </location>
</feature>
<proteinExistence type="predicted"/>